<evidence type="ECO:0000313" key="2">
    <source>
        <dbReference type="Proteomes" id="UP000242715"/>
    </source>
</evidence>
<evidence type="ECO:0000313" key="1">
    <source>
        <dbReference type="EMBL" id="GAU25659.1"/>
    </source>
</evidence>
<keyword evidence="2" id="KW-1185">Reference proteome</keyword>
<name>A0A2Z6N2P9_TRISU</name>
<accession>A0A2Z6N2P9</accession>
<dbReference type="Proteomes" id="UP000242715">
    <property type="component" value="Unassembled WGS sequence"/>
</dbReference>
<sequence length="87" mass="10137">MIHNHLSEDVFELNCTIHIELGHQSDSSLSFLCMEECKRILSSKDLMPRRMKGWNLELREVISVTEQNSMKIDLKYLNEVVECANVL</sequence>
<reference evidence="2" key="1">
    <citation type="journal article" date="2017" name="Front. Plant Sci.">
        <title>Climate Clever Clovers: New Paradigm to Reduce the Environmental Footprint of Ruminants by Breeding Low Methanogenic Forages Utilizing Haplotype Variation.</title>
        <authorList>
            <person name="Kaur P."/>
            <person name="Appels R."/>
            <person name="Bayer P.E."/>
            <person name="Keeble-Gagnere G."/>
            <person name="Wang J."/>
            <person name="Hirakawa H."/>
            <person name="Shirasawa K."/>
            <person name="Vercoe P."/>
            <person name="Stefanova K."/>
            <person name="Durmic Z."/>
            <person name="Nichols P."/>
            <person name="Revell C."/>
            <person name="Isobe S.N."/>
            <person name="Edwards D."/>
            <person name="Erskine W."/>
        </authorList>
    </citation>
    <scope>NUCLEOTIDE SEQUENCE [LARGE SCALE GENOMIC DNA]</scope>
    <source>
        <strain evidence="2">cv. Daliak</strain>
    </source>
</reference>
<organism evidence="1 2">
    <name type="scientific">Trifolium subterraneum</name>
    <name type="common">Subterranean clover</name>
    <dbReference type="NCBI Taxonomy" id="3900"/>
    <lineage>
        <taxon>Eukaryota</taxon>
        <taxon>Viridiplantae</taxon>
        <taxon>Streptophyta</taxon>
        <taxon>Embryophyta</taxon>
        <taxon>Tracheophyta</taxon>
        <taxon>Spermatophyta</taxon>
        <taxon>Magnoliopsida</taxon>
        <taxon>eudicotyledons</taxon>
        <taxon>Gunneridae</taxon>
        <taxon>Pentapetalae</taxon>
        <taxon>rosids</taxon>
        <taxon>fabids</taxon>
        <taxon>Fabales</taxon>
        <taxon>Fabaceae</taxon>
        <taxon>Papilionoideae</taxon>
        <taxon>50 kb inversion clade</taxon>
        <taxon>NPAAA clade</taxon>
        <taxon>Hologalegina</taxon>
        <taxon>IRL clade</taxon>
        <taxon>Trifolieae</taxon>
        <taxon>Trifolium</taxon>
    </lineage>
</organism>
<protein>
    <submittedName>
        <fullName evidence="1">Uncharacterized protein</fullName>
    </submittedName>
</protein>
<dbReference type="EMBL" id="DF973317">
    <property type="protein sequence ID" value="GAU25659.1"/>
    <property type="molecule type" value="Genomic_DNA"/>
</dbReference>
<dbReference type="OrthoDB" id="10468153at2759"/>
<dbReference type="AlphaFoldDB" id="A0A2Z6N2P9"/>
<proteinExistence type="predicted"/>
<gene>
    <name evidence="1" type="ORF">TSUD_265860</name>
</gene>